<evidence type="ECO:0000313" key="2">
    <source>
        <dbReference type="Proteomes" id="UP000824120"/>
    </source>
</evidence>
<comment type="caution">
    <text evidence="1">The sequence shown here is derived from an EMBL/GenBank/DDBJ whole genome shotgun (WGS) entry which is preliminary data.</text>
</comment>
<accession>A0A9J6AYN6</accession>
<dbReference type="AlphaFoldDB" id="A0A9J6AYN6"/>
<dbReference type="EMBL" id="JACXVP010000001">
    <property type="protein sequence ID" value="KAG5629215.1"/>
    <property type="molecule type" value="Genomic_DNA"/>
</dbReference>
<protein>
    <submittedName>
        <fullName evidence="1">Uncharacterized protein</fullName>
    </submittedName>
</protein>
<sequence length="100" mass="11455">MRILLASRCYCVESYVRDYVPPISNNTISAKAMEIFSSCARINMEGDQLLELIKRWWNEPSPTKLRNKYGDLISAEARCMGITTNMETEATTIVMALRRC</sequence>
<reference evidence="1 2" key="1">
    <citation type="submission" date="2020-09" db="EMBL/GenBank/DDBJ databases">
        <title>De no assembly of potato wild relative species, Solanum commersonii.</title>
        <authorList>
            <person name="Cho K."/>
        </authorList>
    </citation>
    <scope>NUCLEOTIDE SEQUENCE [LARGE SCALE GENOMIC DNA]</scope>
    <source>
        <strain evidence="1">LZ3.2</strain>
        <tissue evidence="1">Leaf</tissue>
    </source>
</reference>
<dbReference type="Proteomes" id="UP000824120">
    <property type="component" value="Chromosome 1"/>
</dbReference>
<evidence type="ECO:0000313" key="1">
    <source>
        <dbReference type="EMBL" id="KAG5629215.1"/>
    </source>
</evidence>
<name>A0A9J6AYN6_SOLCO</name>
<organism evidence="1 2">
    <name type="scientific">Solanum commersonii</name>
    <name type="common">Commerson's wild potato</name>
    <name type="synonym">Commerson's nightshade</name>
    <dbReference type="NCBI Taxonomy" id="4109"/>
    <lineage>
        <taxon>Eukaryota</taxon>
        <taxon>Viridiplantae</taxon>
        <taxon>Streptophyta</taxon>
        <taxon>Embryophyta</taxon>
        <taxon>Tracheophyta</taxon>
        <taxon>Spermatophyta</taxon>
        <taxon>Magnoliopsida</taxon>
        <taxon>eudicotyledons</taxon>
        <taxon>Gunneridae</taxon>
        <taxon>Pentapetalae</taxon>
        <taxon>asterids</taxon>
        <taxon>lamiids</taxon>
        <taxon>Solanales</taxon>
        <taxon>Solanaceae</taxon>
        <taxon>Solanoideae</taxon>
        <taxon>Solaneae</taxon>
        <taxon>Solanum</taxon>
    </lineage>
</organism>
<proteinExistence type="predicted"/>
<gene>
    <name evidence="1" type="ORF">H5410_000932</name>
</gene>
<keyword evidence="2" id="KW-1185">Reference proteome</keyword>